<dbReference type="GeneID" id="9038236"/>
<dbReference type="OrthoDB" id="10488311at2759"/>
<protein>
    <submittedName>
        <fullName evidence="1">Uncharacterized protein</fullName>
    </submittedName>
</protein>
<organism evidence="2">
    <name type="scientific">Perkinsus marinus (strain ATCC 50983 / TXsc)</name>
    <dbReference type="NCBI Taxonomy" id="423536"/>
    <lineage>
        <taxon>Eukaryota</taxon>
        <taxon>Sar</taxon>
        <taxon>Alveolata</taxon>
        <taxon>Perkinsozoa</taxon>
        <taxon>Perkinsea</taxon>
        <taxon>Perkinsida</taxon>
        <taxon>Perkinsidae</taxon>
        <taxon>Perkinsus</taxon>
    </lineage>
</organism>
<dbReference type="RefSeq" id="XP_002778239.1">
    <property type="nucleotide sequence ID" value="XM_002778193.1"/>
</dbReference>
<accession>C5KZR0</accession>
<sequence>MTENRDTTNHPGVVGREMLLTEWLMDQIESCQDVLTYDPHSWPLDHETDLRIRQKFYTKVCNGVLSHLIKLGVFQKIKELDAALAEKTFSSNPSGRTD</sequence>
<dbReference type="AlphaFoldDB" id="C5KZR0"/>
<keyword evidence="2" id="KW-1185">Reference proteome</keyword>
<evidence type="ECO:0000313" key="1">
    <source>
        <dbReference type="EMBL" id="EER10034.1"/>
    </source>
</evidence>
<proteinExistence type="predicted"/>
<evidence type="ECO:0000313" key="2">
    <source>
        <dbReference type="Proteomes" id="UP000007800"/>
    </source>
</evidence>
<gene>
    <name evidence="1" type="ORF">Pmar_PMAR018135</name>
</gene>
<name>C5KZR0_PERM5</name>
<reference evidence="1 2" key="1">
    <citation type="submission" date="2008-07" db="EMBL/GenBank/DDBJ databases">
        <authorList>
            <person name="El-Sayed N."/>
            <person name="Caler E."/>
            <person name="Inman J."/>
            <person name="Amedeo P."/>
            <person name="Hass B."/>
            <person name="Wortman J."/>
        </authorList>
    </citation>
    <scope>NUCLEOTIDE SEQUENCE [LARGE SCALE GENOMIC DNA]</scope>
    <source>
        <strain evidence="2">ATCC 50983 / TXsc</strain>
    </source>
</reference>
<dbReference type="Proteomes" id="UP000007800">
    <property type="component" value="Unassembled WGS sequence"/>
</dbReference>
<dbReference type="InParanoid" id="C5KZR0"/>
<dbReference type="EMBL" id="GG677900">
    <property type="protein sequence ID" value="EER10034.1"/>
    <property type="molecule type" value="Genomic_DNA"/>
</dbReference>